<sequence>MSDNLVSIITPAYKAADIIAETICSVQSQTHREWEMLIAEDCGPDETRAIVREFARADPRVRLLQMPVNGGPAAARNLALSTAKGRWLAFLDSDDLWLPEKLERQLAFHRTRDDAVISFTGFRRINAEGSETGRYIGVPPVMDYRALLGNTAIATSTVIVDRQQSGEFRMQKTYYDDFACWLALLRKGKVAIGLDEDLMRYRVMAQSVSRNKGNSARQVWLAYRNIEKLSPLAAAWYFAQYSARAFLKYRRF</sequence>
<feature type="domain" description="Glycosyltransferase 2-like" evidence="4">
    <location>
        <begin position="7"/>
        <end position="129"/>
    </location>
</feature>
<dbReference type="PANTHER" id="PTHR43685">
    <property type="entry name" value="GLYCOSYLTRANSFERASE"/>
    <property type="match status" value="1"/>
</dbReference>
<dbReference type="eggNOG" id="COG0463">
    <property type="taxonomic scope" value="Bacteria"/>
</dbReference>
<dbReference type="InterPro" id="IPR050834">
    <property type="entry name" value="Glycosyltransf_2"/>
</dbReference>
<dbReference type="Gene3D" id="3.90.550.10">
    <property type="entry name" value="Spore Coat Polysaccharide Biosynthesis Protein SpsA, Chain A"/>
    <property type="match status" value="1"/>
</dbReference>
<keyword evidence="3 5" id="KW-0808">Transferase</keyword>
<dbReference type="GO" id="GO:0016757">
    <property type="term" value="F:glycosyltransferase activity"/>
    <property type="evidence" value="ECO:0007669"/>
    <property type="project" value="UniProtKB-KW"/>
</dbReference>
<dbReference type="AlphaFoldDB" id="Q1GST9"/>
<dbReference type="STRING" id="317655.Sala_1570"/>
<dbReference type="InterPro" id="IPR029044">
    <property type="entry name" value="Nucleotide-diphossugar_trans"/>
</dbReference>
<protein>
    <submittedName>
        <fullName evidence="5">Glycosyl transferase, family 2</fullName>
    </submittedName>
</protein>
<dbReference type="Proteomes" id="UP000006578">
    <property type="component" value="Chromosome"/>
</dbReference>
<dbReference type="EMBL" id="CP000356">
    <property type="protein sequence ID" value="ABF53283.1"/>
    <property type="molecule type" value="Genomic_DNA"/>
</dbReference>
<reference evidence="5 6" key="1">
    <citation type="journal article" date="2009" name="Proc. Natl. Acad. Sci. U.S.A.">
        <title>The genomic basis of trophic strategy in marine bacteria.</title>
        <authorList>
            <person name="Lauro F.M."/>
            <person name="McDougald D."/>
            <person name="Thomas T."/>
            <person name="Williams T.J."/>
            <person name="Egan S."/>
            <person name="Rice S."/>
            <person name="DeMaere M.Z."/>
            <person name="Ting L."/>
            <person name="Ertan H."/>
            <person name="Johnson J."/>
            <person name="Ferriera S."/>
            <person name="Lapidus A."/>
            <person name="Anderson I."/>
            <person name="Kyrpides N."/>
            <person name="Munk A.C."/>
            <person name="Detter C."/>
            <person name="Han C.S."/>
            <person name="Brown M.V."/>
            <person name="Robb F.T."/>
            <person name="Kjelleberg S."/>
            <person name="Cavicchioli R."/>
        </authorList>
    </citation>
    <scope>NUCLEOTIDE SEQUENCE [LARGE SCALE GENOMIC DNA]</scope>
    <source>
        <strain evidence="6">DSM 13593 / LMG 18877 / RB2256</strain>
    </source>
</reference>
<organism evidence="5 6">
    <name type="scientific">Sphingopyxis alaskensis (strain DSM 13593 / LMG 18877 / RB2256)</name>
    <name type="common">Sphingomonas alaskensis</name>
    <dbReference type="NCBI Taxonomy" id="317655"/>
    <lineage>
        <taxon>Bacteria</taxon>
        <taxon>Pseudomonadati</taxon>
        <taxon>Pseudomonadota</taxon>
        <taxon>Alphaproteobacteria</taxon>
        <taxon>Sphingomonadales</taxon>
        <taxon>Sphingomonadaceae</taxon>
        <taxon>Sphingopyxis</taxon>
    </lineage>
</organism>
<dbReference type="InterPro" id="IPR001173">
    <property type="entry name" value="Glyco_trans_2-like"/>
</dbReference>
<evidence type="ECO:0000259" key="4">
    <source>
        <dbReference type="Pfam" id="PF00535"/>
    </source>
</evidence>
<evidence type="ECO:0000256" key="1">
    <source>
        <dbReference type="ARBA" id="ARBA00006739"/>
    </source>
</evidence>
<evidence type="ECO:0000256" key="2">
    <source>
        <dbReference type="ARBA" id="ARBA00022676"/>
    </source>
</evidence>
<dbReference type="KEGG" id="sal:Sala_1570"/>
<evidence type="ECO:0000313" key="5">
    <source>
        <dbReference type="EMBL" id="ABF53283.1"/>
    </source>
</evidence>
<dbReference type="HOGENOM" id="CLU_025996_0_3_5"/>
<gene>
    <name evidence="5" type="ordered locus">Sala_1570</name>
</gene>
<keyword evidence="2" id="KW-0328">Glycosyltransferase</keyword>
<dbReference type="RefSeq" id="WP_011541863.1">
    <property type="nucleotide sequence ID" value="NC_008048.1"/>
</dbReference>
<dbReference type="OrthoDB" id="6383742at2"/>
<proteinExistence type="inferred from homology"/>
<accession>Q1GST9</accession>
<evidence type="ECO:0000256" key="3">
    <source>
        <dbReference type="ARBA" id="ARBA00022679"/>
    </source>
</evidence>
<dbReference type="SUPFAM" id="SSF53448">
    <property type="entry name" value="Nucleotide-diphospho-sugar transferases"/>
    <property type="match status" value="1"/>
</dbReference>
<comment type="similarity">
    <text evidence="1">Belongs to the glycosyltransferase 2 family.</text>
</comment>
<keyword evidence="6" id="KW-1185">Reference proteome</keyword>
<dbReference type="Pfam" id="PF00535">
    <property type="entry name" value="Glycos_transf_2"/>
    <property type="match status" value="1"/>
</dbReference>
<name>Q1GST9_SPHAL</name>
<evidence type="ECO:0000313" key="6">
    <source>
        <dbReference type="Proteomes" id="UP000006578"/>
    </source>
</evidence>
<dbReference type="PANTHER" id="PTHR43685:SF5">
    <property type="entry name" value="GLYCOSYLTRANSFERASE EPSE-RELATED"/>
    <property type="match status" value="1"/>
</dbReference>
<dbReference type="CAZy" id="GT2">
    <property type="family name" value="Glycosyltransferase Family 2"/>
</dbReference>
<dbReference type="CDD" id="cd00761">
    <property type="entry name" value="Glyco_tranf_GTA_type"/>
    <property type="match status" value="1"/>
</dbReference>